<dbReference type="EMBL" id="JADEWZ010000018">
    <property type="protein sequence ID" value="MBE9116881.1"/>
    <property type="molecule type" value="Genomic_DNA"/>
</dbReference>
<evidence type="ECO:0000313" key="11">
    <source>
        <dbReference type="EMBL" id="MBE9116881.1"/>
    </source>
</evidence>
<sequence>MLPQAILCDRDGTLIEDEHFLHHPEQIRWIPGVLEKLREWKQQGIQIFVITNQSGVARGYFGTEAVEAVHAQLQQDVEQHGGEIAQFYYCPHHPQGSISGYNDPCNCRKPAPGMFLAVLEEHHLQPNRCWVVGDRLRDLEPGIELGMKAFLVETGYGLQAKQELKGKSYRELVTVISSLAYLFDLDRRGDGVRGRRGEELVT</sequence>
<evidence type="ECO:0000256" key="1">
    <source>
        <dbReference type="ARBA" id="ARBA00004496"/>
    </source>
</evidence>
<dbReference type="CDD" id="cd07503">
    <property type="entry name" value="HAD_HisB-N"/>
    <property type="match status" value="1"/>
</dbReference>
<keyword evidence="3 10" id="KW-0479">Metal-binding</keyword>
<comment type="cofactor">
    <cofactor evidence="10">
        <name>Zn(2+)</name>
        <dbReference type="ChEBI" id="CHEBI:29105"/>
    </cofactor>
</comment>
<dbReference type="NCBIfam" id="TIGR01656">
    <property type="entry name" value="Histidinol-ppas"/>
    <property type="match status" value="1"/>
</dbReference>
<feature type="binding site" evidence="10">
    <location>
        <position position="134"/>
    </location>
    <ligand>
        <name>Mg(2+)</name>
        <dbReference type="ChEBI" id="CHEBI:18420"/>
    </ligand>
</feature>
<dbReference type="InterPro" id="IPR006549">
    <property type="entry name" value="HAD-SF_hydro_IIIA"/>
</dbReference>
<comment type="cofactor">
    <cofactor evidence="10">
        <name>Mg(2+)</name>
        <dbReference type="ChEBI" id="CHEBI:18420"/>
    </cofactor>
</comment>
<evidence type="ECO:0000256" key="8">
    <source>
        <dbReference type="PIRSR" id="PIRSR004682-1"/>
    </source>
</evidence>
<dbReference type="PIRSF" id="PIRSF004682">
    <property type="entry name" value="GmhB"/>
    <property type="match status" value="1"/>
</dbReference>
<evidence type="ECO:0000256" key="7">
    <source>
        <dbReference type="PIRNR" id="PIRNR004682"/>
    </source>
</evidence>
<keyword evidence="10" id="KW-0862">Zinc</keyword>
<dbReference type="NCBIfam" id="TIGR01662">
    <property type="entry name" value="HAD-SF-IIIA"/>
    <property type="match status" value="1"/>
</dbReference>
<reference evidence="11" key="1">
    <citation type="submission" date="2020-10" db="EMBL/GenBank/DDBJ databases">
        <authorList>
            <person name="Castelo-Branco R."/>
            <person name="Eusebio N."/>
            <person name="Adriana R."/>
            <person name="Vieira A."/>
            <person name="Brugerolle De Fraissinette N."/>
            <person name="Rezende De Castro R."/>
            <person name="Schneider M.P."/>
            <person name="Vasconcelos V."/>
            <person name="Leao P.N."/>
        </authorList>
    </citation>
    <scope>NUCLEOTIDE SEQUENCE</scope>
    <source>
        <strain evidence="11">LEGE 07157</strain>
    </source>
</reference>
<keyword evidence="2 7" id="KW-0963">Cytoplasm</keyword>
<evidence type="ECO:0000256" key="5">
    <source>
        <dbReference type="ARBA" id="ARBA00023277"/>
    </source>
</evidence>
<feature type="binding site" evidence="10">
    <location>
        <position position="92"/>
    </location>
    <ligand>
        <name>Zn(2+)</name>
        <dbReference type="ChEBI" id="CHEBI:29105"/>
    </ligand>
</feature>
<dbReference type="EC" id="3.1.3.-" evidence="7"/>
<feature type="binding site" evidence="10">
    <location>
        <position position="105"/>
    </location>
    <ligand>
        <name>Zn(2+)</name>
        <dbReference type="ChEBI" id="CHEBI:29105"/>
    </ligand>
</feature>
<dbReference type="InterPro" id="IPR004446">
    <property type="entry name" value="Heptose_bisP_phosphatase"/>
</dbReference>
<evidence type="ECO:0000256" key="2">
    <source>
        <dbReference type="ARBA" id="ARBA00022490"/>
    </source>
</evidence>
<dbReference type="GO" id="GO:0005737">
    <property type="term" value="C:cytoplasm"/>
    <property type="evidence" value="ECO:0007669"/>
    <property type="project" value="UniProtKB-SubCell"/>
</dbReference>
<dbReference type="PANTHER" id="PTHR42891:SF1">
    <property type="entry name" value="D-GLYCERO-BETA-D-MANNO-HEPTOSE-1,7-BISPHOSPHATE 7-PHOSPHATASE"/>
    <property type="match status" value="1"/>
</dbReference>
<dbReference type="Pfam" id="PF13242">
    <property type="entry name" value="Hydrolase_like"/>
    <property type="match status" value="1"/>
</dbReference>
<dbReference type="GO" id="GO:0005975">
    <property type="term" value="P:carbohydrate metabolic process"/>
    <property type="evidence" value="ECO:0007669"/>
    <property type="project" value="InterPro"/>
</dbReference>
<comment type="similarity">
    <text evidence="7">Belongs to the gmhB family.</text>
</comment>
<dbReference type="SUPFAM" id="SSF56784">
    <property type="entry name" value="HAD-like"/>
    <property type="match status" value="1"/>
</dbReference>
<keyword evidence="12" id="KW-1185">Reference proteome</keyword>
<dbReference type="PANTHER" id="PTHR42891">
    <property type="entry name" value="D-GLYCERO-BETA-D-MANNO-HEPTOSE-1,7-BISPHOSPHATE 7-PHOSPHATASE"/>
    <property type="match status" value="1"/>
</dbReference>
<dbReference type="AlphaFoldDB" id="A0A8J7DX83"/>
<comment type="caution">
    <text evidence="11">The sequence shown here is derived from an EMBL/GenBank/DDBJ whole genome shotgun (WGS) entry which is preliminary data.</text>
</comment>
<dbReference type="InterPro" id="IPR023214">
    <property type="entry name" value="HAD_sf"/>
</dbReference>
<feature type="active site" description="Nucleophile" evidence="8">
    <location>
        <position position="11"/>
    </location>
</feature>
<evidence type="ECO:0000256" key="10">
    <source>
        <dbReference type="PIRSR" id="PIRSR004682-4"/>
    </source>
</evidence>
<name>A0A8J7DX83_9CYAN</name>
<dbReference type="Gene3D" id="3.40.50.1000">
    <property type="entry name" value="HAD superfamily/HAD-like"/>
    <property type="match status" value="1"/>
</dbReference>
<feature type="site" description="Stabilizes the phosphoryl group" evidence="9">
    <location>
        <position position="51"/>
    </location>
</feature>
<feature type="binding site" evidence="10">
    <location>
        <position position="9"/>
    </location>
    <ligand>
        <name>Mg(2+)</name>
        <dbReference type="ChEBI" id="CHEBI:18420"/>
    </ligand>
</feature>
<organism evidence="11 12">
    <name type="scientific">Lusitaniella coriacea LEGE 07157</name>
    <dbReference type="NCBI Taxonomy" id="945747"/>
    <lineage>
        <taxon>Bacteria</taxon>
        <taxon>Bacillati</taxon>
        <taxon>Cyanobacteriota</taxon>
        <taxon>Cyanophyceae</taxon>
        <taxon>Spirulinales</taxon>
        <taxon>Lusitaniellaceae</taxon>
        <taxon>Lusitaniella</taxon>
    </lineage>
</organism>
<feature type="site" description="Contributes to substrate recognition" evidence="9">
    <location>
        <position position="108"/>
    </location>
</feature>
<evidence type="ECO:0000256" key="9">
    <source>
        <dbReference type="PIRSR" id="PIRSR004682-3"/>
    </source>
</evidence>
<keyword evidence="5 7" id="KW-0119">Carbohydrate metabolism</keyword>
<dbReference type="GO" id="GO:0046872">
    <property type="term" value="F:metal ion binding"/>
    <property type="evidence" value="ECO:0007669"/>
    <property type="project" value="UniProtKB-KW"/>
</dbReference>
<feature type="binding site" evidence="10">
    <location>
        <position position="107"/>
    </location>
    <ligand>
        <name>Zn(2+)</name>
        <dbReference type="ChEBI" id="CHEBI:29105"/>
    </ligand>
</feature>
<proteinExistence type="inferred from homology"/>
<feature type="active site" description="Nucleophile" evidence="8">
    <location>
        <position position="9"/>
    </location>
</feature>
<feature type="binding site" evidence="10">
    <location>
        <position position="11"/>
    </location>
    <ligand>
        <name>Mg(2+)</name>
        <dbReference type="ChEBI" id="CHEBI:18420"/>
    </ligand>
</feature>
<keyword evidence="10" id="KW-0460">Magnesium</keyword>
<dbReference type="InterPro" id="IPR036412">
    <property type="entry name" value="HAD-like_sf"/>
</dbReference>
<feature type="binding site" evidence="10">
    <location>
        <position position="90"/>
    </location>
    <ligand>
        <name>Zn(2+)</name>
        <dbReference type="ChEBI" id="CHEBI:29105"/>
    </ligand>
</feature>
<protein>
    <recommendedName>
        <fullName evidence="6 7">D,D-heptose 1,7-bisphosphate phosphatase</fullName>
        <ecNumber evidence="7">3.1.3.-</ecNumber>
    </recommendedName>
</protein>
<evidence type="ECO:0000256" key="4">
    <source>
        <dbReference type="ARBA" id="ARBA00022801"/>
    </source>
</evidence>
<evidence type="ECO:0000313" key="12">
    <source>
        <dbReference type="Proteomes" id="UP000654482"/>
    </source>
</evidence>
<gene>
    <name evidence="11" type="ORF">IQ249_13320</name>
</gene>
<accession>A0A8J7DX83</accession>
<evidence type="ECO:0000256" key="6">
    <source>
        <dbReference type="ARBA" id="ARBA00031828"/>
    </source>
</evidence>
<dbReference type="InterPro" id="IPR006543">
    <property type="entry name" value="Histidinol-phos"/>
</dbReference>
<evidence type="ECO:0000256" key="3">
    <source>
        <dbReference type="ARBA" id="ARBA00022723"/>
    </source>
</evidence>
<keyword evidence="4 7" id="KW-0378">Hydrolase</keyword>
<comment type="subcellular location">
    <subcellularLocation>
        <location evidence="1 7">Cytoplasm</location>
    </subcellularLocation>
</comment>
<dbReference type="GO" id="GO:0016791">
    <property type="term" value="F:phosphatase activity"/>
    <property type="evidence" value="ECO:0007669"/>
    <property type="project" value="InterPro"/>
</dbReference>
<feature type="site" description="Stabilizes the phosphoryl group" evidence="9">
    <location>
        <position position="109"/>
    </location>
</feature>
<dbReference type="Proteomes" id="UP000654482">
    <property type="component" value="Unassembled WGS sequence"/>
</dbReference>